<comment type="similarity">
    <text evidence="2">Belongs to the cation transport ATPase (P-type) (TC 3.A.3) family. Type IIA subfamily.</text>
</comment>
<dbReference type="GO" id="GO:0016887">
    <property type="term" value="F:ATP hydrolysis activity"/>
    <property type="evidence" value="ECO:0007669"/>
    <property type="project" value="InterPro"/>
</dbReference>
<name>A0A151AVE3_9FIRM</name>
<evidence type="ECO:0000256" key="9">
    <source>
        <dbReference type="ARBA" id="ARBA00022989"/>
    </source>
</evidence>
<feature type="transmembrane region" description="Helical" evidence="12">
    <location>
        <begin position="758"/>
        <end position="780"/>
    </location>
</feature>
<evidence type="ECO:0000313" key="15">
    <source>
        <dbReference type="Proteomes" id="UP000075670"/>
    </source>
</evidence>
<dbReference type="PROSITE" id="PS00154">
    <property type="entry name" value="ATPASE_E1_E2"/>
    <property type="match status" value="1"/>
</dbReference>
<evidence type="ECO:0000256" key="8">
    <source>
        <dbReference type="ARBA" id="ARBA00022967"/>
    </source>
</evidence>
<dbReference type="EMBL" id="LTBC01000009">
    <property type="protein sequence ID" value="KYH31608.1"/>
    <property type="molecule type" value="Genomic_DNA"/>
</dbReference>
<dbReference type="PANTHER" id="PTHR43294:SF20">
    <property type="entry name" value="P-TYPE ATPASE"/>
    <property type="match status" value="1"/>
</dbReference>
<dbReference type="PRINTS" id="PR00120">
    <property type="entry name" value="HATPASE"/>
</dbReference>
<dbReference type="SFLD" id="SFLDG00002">
    <property type="entry name" value="C1.7:_P-type_atpase_like"/>
    <property type="match status" value="1"/>
</dbReference>
<evidence type="ECO:0000256" key="7">
    <source>
        <dbReference type="ARBA" id="ARBA00022842"/>
    </source>
</evidence>
<keyword evidence="3" id="KW-0597">Phosphoprotein</keyword>
<keyword evidence="7" id="KW-0460">Magnesium</keyword>
<evidence type="ECO:0000256" key="4">
    <source>
        <dbReference type="ARBA" id="ARBA00022692"/>
    </source>
</evidence>
<dbReference type="Gene3D" id="3.40.50.1000">
    <property type="entry name" value="HAD superfamily/HAD-like"/>
    <property type="match status" value="1"/>
</dbReference>
<comment type="subcellular location">
    <subcellularLocation>
        <location evidence="1">Endomembrane system</location>
        <topology evidence="1">Multi-pass membrane protein</topology>
    </subcellularLocation>
</comment>
<keyword evidence="10 12" id="KW-0472">Membrane</keyword>
<dbReference type="GO" id="GO:0036376">
    <property type="term" value="P:sodium ion export across plasma membrane"/>
    <property type="evidence" value="ECO:0007669"/>
    <property type="project" value="TreeGrafter"/>
</dbReference>
<dbReference type="InterPro" id="IPR001757">
    <property type="entry name" value="P_typ_ATPase"/>
</dbReference>
<dbReference type="SUPFAM" id="SSF81660">
    <property type="entry name" value="Metal cation-transporting ATPase, ATP-binding domain N"/>
    <property type="match status" value="1"/>
</dbReference>
<dbReference type="GO" id="GO:0005524">
    <property type="term" value="F:ATP binding"/>
    <property type="evidence" value="ECO:0007669"/>
    <property type="project" value="UniProtKB-KW"/>
</dbReference>
<dbReference type="GO" id="GO:0005886">
    <property type="term" value="C:plasma membrane"/>
    <property type="evidence" value="ECO:0007669"/>
    <property type="project" value="TreeGrafter"/>
</dbReference>
<dbReference type="Pfam" id="PF00689">
    <property type="entry name" value="Cation_ATPase_C"/>
    <property type="match status" value="1"/>
</dbReference>
<dbReference type="SMART" id="SM00831">
    <property type="entry name" value="Cation_ATPase_N"/>
    <property type="match status" value="1"/>
</dbReference>
<keyword evidence="8" id="KW-1278">Translocase</keyword>
<feature type="transmembrane region" description="Helical" evidence="12">
    <location>
        <begin position="655"/>
        <end position="675"/>
    </location>
</feature>
<dbReference type="Gene3D" id="2.70.150.10">
    <property type="entry name" value="Calcium-transporting ATPase, cytoplasmic transduction domain A"/>
    <property type="match status" value="1"/>
</dbReference>
<feature type="region of interest" description="Disordered" evidence="11">
    <location>
        <begin position="170"/>
        <end position="189"/>
    </location>
</feature>
<gene>
    <name evidence="14" type="ORF">MOMUL_21640</name>
</gene>
<dbReference type="Pfam" id="PF00122">
    <property type="entry name" value="E1-E2_ATPase"/>
    <property type="match status" value="1"/>
</dbReference>
<evidence type="ECO:0000256" key="3">
    <source>
        <dbReference type="ARBA" id="ARBA00022553"/>
    </source>
</evidence>
<dbReference type="SFLD" id="SFLDF00027">
    <property type="entry name" value="p-type_atpase"/>
    <property type="match status" value="1"/>
</dbReference>
<dbReference type="InterPro" id="IPR044492">
    <property type="entry name" value="P_typ_ATPase_HD_dom"/>
</dbReference>
<dbReference type="InterPro" id="IPR023299">
    <property type="entry name" value="ATPase_P-typ_cyto_dom_N"/>
</dbReference>
<dbReference type="GO" id="GO:1902600">
    <property type="term" value="P:proton transmembrane transport"/>
    <property type="evidence" value="ECO:0007669"/>
    <property type="project" value="TreeGrafter"/>
</dbReference>
<feature type="transmembrane region" description="Helical" evidence="12">
    <location>
        <begin position="285"/>
        <end position="305"/>
    </location>
</feature>
<dbReference type="GO" id="GO:0030007">
    <property type="term" value="P:intracellular potassium ion homeostasis"/>
    <property type="evidence" value="ECO:0007669"/>
    <property type="project" value="TreeGrafter"/>
</dbReference>
<evidence type="ECO:0000256" key="10">
    <source>
        <dbReference type="ARBA" id="ARBA00023136"/>
    </source>
</evidence>
<keyword evidence="4 12" id="KW-0812">Transmembrane</keyword>
<dbReference type="InterPro" id="IPR018303">
    <property type="entry name" value="ATPase_P-typ_P_site"/>
</dbReference>
<dbReference type="GO" id="GO:1990573">
    <property type="term" value="P:potassium ion import across plasma membrane"/>
    <property type="evidence" value="ECO:0007669"/>
    <property type="project" value="TreeGrafter"/>
</dbReference>
<dbReference type="PRINTS" id="PR00119">
    <property type="entry name" value="CATATPASE"/>
</dbReference>
<dbReference type="Gene3D" id="1.20.1110.10">
    <property type="entry name" value="Calcium-transporting ATPase, transmembrane domain"/>
    <property type="match status" value="1"/>
</dbReference>
<dbReference type="InterPro" id="IPR006068">
    <property type="entry name" value="ATPase_P-typ_cation-transptr_C"/>
</dbReference>
<evidence type="ECO:0000256" key="6">
    <source>
        <dbReference type="ARBA" id="ARBA00022840"/>
    </source>
</evidence>
<dbReference type="InterPro" id="IPR023214">
    <property type="entry name" value="HAD_sf"/>
</dbReference>
<dbReference type="InterPro" id="IPR050510">
    <property type="entry name" value="Cation_transp_ATPase_P-type"/>
</dbReference>
<dbReference type="EC" id="3.6.3.8" evidence="14"/>
<accession>A0A151AVE3</accession>
<dbReference type="InterPro" id="IPR059000">
    <property type="entry name" value="ATPase_P-type_domA"/>
</dbReference>
<dbReference type="InterPro" id="IPR036412">
    <property type="entry name" value="HAD-like_sf"/>
</dbReference>
<evidence type="ECO:0000256" key="12">
    <source>
        <dbReference type="SAM" id="Phobius"/>
    </source>
</evidence>
<dbReference type="PATRIC" id="fig|1122241.3.peg.2306"/>
<dbReference type="PANTHER" id="PTHR43294">
    <property type="entry name" value="SODIUM/POTASSIUM-TRANSPORTING ATPASE SUBUNIT ALPHA"/>
    <property type="match status" value="1"/>
</dbReference>
<dbReference type="GO" id="GO:0012505">
    <property type="term" value="C:endomembrane system"/>
    <property type="evidence" value="ECO:0007669"/>
    <property type="project" value="UniProtKB-SubCell"/>
</dbReference>
<dbReference type="SFLD" id="SFLDS00003">
    <property type="entry name" value="Haloacid_Dehalogenase"/>
    <property type="match status" value="1"/>
</dbReference>
<dbReference type="Pfam" id="PF00690">
    <property type="entry name" value="Cation_ATPase_N"/>
    <property type="match status" value="1"/>
</dbReference>
<protein>
    <submittedName>
        <fullName evidence="14">Calcium-transporting ATPase 1</fullName>
        <ecNumber evidence="14">3.6.3.8</ecNumber>
    </submittedName>
</protein>
<sequence>MPAPCPWSQAPGDVLAWQQVDPEQGLSTAEAQRRLKIYGPNRTLARPVLSFWHIFAEEIREPMILLLLAVAAAYFLLGELGEALAVTVIILGIVFIEVGTEFRAKKAIAALQDLNAPTTPVLRQGKVEAINTEDVVPGDILVLQPGNRVPADARLLVSAGLAVDESPLTGESLPVEKHTRPLDPATPLPDRHNMVYQGTVISRGEGLACVVATGLETELGRIVGLTRRAREPRTPLQQFMRELSRVLALVALAFAVLIPFLQFLVAREPWPRAVLTGLSLAFATIPEELPILVTMVLGLGSLKLAREKALVRRLRAAETLGHITTVVTDKTGTLTANRLTLEALWLPGEGELLSPALARQDNAAGELLLAALLTQSPVTALEACDPLEKALAEGGGHLDLPREELLAFYPLNQEQRWVGALRASQAGATLYVKGAAEEVLAMCTGPPTREATAATLAQFAGQGKRVLAVARRFFSSQDLPAGAAAAGQDLTFLGFLIFADSLRPEAAAAVAAVQRAGIKVYLATGDHPEAARSIARQVGIPAEKLLAGAELEQLNPEDWDPFLQETRVLARITPEQKLQLVQALQAKGEIVAMIGDGINDAPALAVAHVGLAMGRQGTDVAREAAGVVLSDDCFSTLATAIRQGRGLLANLQKSVRYYLAVKVALIATMLVPAALGQPAPFSPLMIILLELFMDLAASTAFVIEPPEEPLMERPPRRPGRPFLDRPMVQVIFAGGLLLALAVGLAYQGLEVWWGPAPVPIRQTAAFATWMLGHVLLAYALRTQSLPPYRQGFFSNSVLNLWALGAAAVTLMAVYLTPLQAVLGTGTLPTGAWGLVAGAALLPGLVMLLYRPGH</sequence>
<feature type="transmembrane region" description="Helical" evidence="12">
    <location>
        <begin position="792"/>
        <end position="815"/>
    </location>
</feature>
<feature type="transmembrane region" description="Helical" evidence="12">
    <location>
        <begin position="830"/>
        <end position="849"/>
    </location>
</feature>
<dbReference type="InterPro" id="IPR004014">
    <property type="entry name" value="ATPase_P-typ_cation-transptr_N"/>
</dbReference>
<feature type="transmembrane region" description="Helical" evidence="12">
    <location>
        <begin position="726"/>
        <end position="746"/>
    </location>
</feature>
<dbReference type="SUPFAM" id="SSF81653">
    <property type="entry name" value="Calcium ATPase, transduction domain A"/>
    <property type="match status" value="1"/>
</dbReference>
<evidence type="ECO:0000313" key="14">
    <source>
        <dbReference type="EMBL" id="KYH31608.1"/>
    </source>
</evidence>
<dbReference type="GO" id="GO:0006883">
    <property type="term" value="P:intracellular sodium ion homeostasis"/>
    <property type="evidence" value="ECO:0007669"/>
    <property type="project" value="TreeGrafter"/>
</dbReference>
<dbReference type="Proteomes" id="UP000075670">
    <property type="component" value="Unassembled WGS sequence"/>
</dbReference>
<dbReference type="InterPro" id="IPR008250">
    <property type="entry name" value="ATPase_P-typ_transduc_dom_A_sf"/>
</dbReference>
<comment type="caution">
    <text evidence="14">The sequence shown here is derived from an EMBL/GenBank/DDBJ whole genome shotgun (WGS) entry which is preliminary data.</text>
</comment>
<organism evidence="14 15">
    <name type="scientific">Moorella mulderi DSM 14980</name>
    <dbReference type="NCBI Taxonomy" id="1122241"/>
    <lineage>
        <taxon>Bacteria</taxon>
        <taxon>Bacillati</taxon>
        <taxon>Bacillota</taxon>
        <taxon>Clostridia</taxon>
        <taxon>Neomoorellales</taxon>
        <taxon>Neomoorellaceae</taxon>
        <taxon>Neomoorella</taxon>
    </lineage>
</organism>
<dbReference type="GO" id="GO:0005391">
    <property type="term" value="F:P-type sodium:potassium-exchanging transporter activity"/>
    <property type="evidence" value="ECO:0007669"/>
    <property type="project" value="TreeGrafter"/>
</dbReference>
<dbReference type="RefSeq" id="WP_062284787.1">
    <property type="nucleotide sequence ID" value="NZ_LTBC01000009.1"/>
</dbReference>
<feature type="transmembrane region" description="Helical" evidence="12">
    <location>
        <begin position="681"/>
        <end position="703"/>
    </location>
</feature>
<evidence type="ECO:0000256" key="11">
    <source>
        <dbReference type="SAM" id="MobiDB-lite"/>
    </source>
</evidence>
<keyword evidence="5" id="KW-0547">Nucleotide-binding</keyword>
<reference evidence="14 15" key="1">
    <citation type="submission" date="2016-02" db="EMBL/GenBank/DDBJ databases">
        <title>Genome sequence of Moorella mulderi DSM 14980.</title>
        <authorList>
            <person name="Poehlein A."/>
            <person name="Daniel R."/>
        </authorList>
    </citation>
    <scope>NUCLEOTIDE SEQUENCE [LARGE SCALE GENOMIC DNA]</scope>
    <source>
        <strain evidence="14 15">DSM 14980</strain>
    </source>
</reference>
<dbReference type="InterPro" id="IPR023298">
    <property type="entry name" value="ATPase_P-typ_TM_dom_sf"/>
</dbReference>
<dbReference type="OrthoDB" id="9760364at2"/>
<evidence type="ECO:0000256" key="1">
    <source>
        <dbReference type="ARBA" id="ARBA00004127"/>
    </source>
</evidence>
<dbReference type="Gene3D" id="3.40.1110.10">
    <property type="entry name" value="Calcium-transporting ATPase, cytoplasmic domain N"/>
    <property type="match status" value="1"/>
</dbReference>
<dbReference type="SUPFAM" id="SSF81665">
    <property type="entry name" value="Calcium ATPase, transmembrane domain M"/>
    <property type="match status" value="1"/>
</dbReference>
<keyword evidence="15" id="KW-1185">Reference proteome</keyword>
<keyword evidence="14" id="KW-0378">Hydrolase</keyword>
<evidence type="ECO:0000256" key="2">
    <source>
        <dbReference type="ARBA" id="ARBA00005675"/>
    </source>
</evidence>
<dbReference type="SUPFAM" id="SSF56784">
    <property type="entry name" value="HAD-like"/>
    <property type="match status" value="1"/>
</dbReference>
<dbReference type="NCBIfam" id="TIGR01494">
    <property type="entry name" value="ATPase_P-type"/>
    <property type="match status" value="3"/>
</dbReference>
<keyword evidence="6" id="KW-0067">ATP-binding</keyword>
<keyword evidence="9 12" id="KW-1133">Transmembrane helix</keyword>
<proteinExistence type="inferred from homology"/>
<evidence type="ECO:0000259" key="13">
    <source>
        <dbReference type="SMART" id="SM00831"/>
    </source>
</evidence>
<feature type="domain" description="Cation-transporting P-type ATPase N-terminal" evidence="13">
    <location>
        <begin position="5"/>
        <end position="79"/>
    </location>
</feature>
<evidence type="ECO:0000256" key="5">
    <source>
        <dbReference type="ARBA" id="ARBA00022741"/>
    </source>
</evidence>
<dbReference type="AlphaFoldDB" id="A0A151AVE3"/>
<dbReference type="Pfam" id="PF00702">
    <property type="entry name" value="Hydrolase"/>
    <property type="match status" value="1"/>
</dbReference>
<feature type="transmembrane region" description="Helical" evidence="12">
    <location>
        <begin position="83"/>
        <end position="100"/>
    </location>
</feature>
<feature type="transmembrane region" description="Helical" evidence="12">
    <location>
        <begin position="246"/>
        <end position="265"/>
    </location>
</feature>
<dbReference type="FunFam" id="2.70.150.10:FF:000160">
    <property type="entry name" value="Sarcoplasmic/endoplasmic reticulum calcium ATPase 1"/>
    <property type="match status" value="1"/>
</dbReference>